<dbReference type="PANTHER" id="PTHR21879">
    <property type="entry name" value="FI03362P-RELATED-RELATED"/>
    <property type="match status" value="1"/>
</dbReference>
<name>A0A4C1TUA5_EUMVA</name>
<dbReference type="InterPro" id="IPR012464">
    <property type="entry name" value="DUF1676"/>
</dbReference>
<gene>
    <name evidence="2" type="ORF">EVAR_12308_1</name>
</gene>
<organism evidence="2 3">
    <name type="scientific">Eumeta variegata</name>
    <name type="common">Bagworm moth</name>
    <name type="synonym">Eumeta japonica</name>
    <dbReference type="NCBI Taxonomy" id="151549"/>
    <lineage>
        <taxon>Eukaryota</taxon>
        <taxon>Metazoa</taxon>
        <taxon>Ecdysozoa</taxon>
        <taxon>Arthropoda</taxon>
        <taxon>Hexapoda</taxon>
        <taxon>Insecta</taxon>
        <taxon>Pterygota</taxon>
        <taxon>Neoptera</taxon>
        <taxon>Endopterygota</taxon>
        <taxon>Lepidoptera</taxon>
        <taxon>Glossata</taxon>
        <taxon>Ditrysia</taxon>
        <taxon>Tineoidea</taxon>
        <taxon>Psychidae</taxon>
        <taxon>Oiketicinae</taxon>
        <taxon>Eumeta</taxon>
    </lineage>
</organism>
<dbReference type="Pfam" id="PF07898">
    <property type="entry name" value="DUF1676"/>
    <property type="match status" value="1"/>
</dbReference>
<dbReference type="GO" id="GO:0016020">
    <property type="term" value="C:membrane"/>
    <property type="evidence" value="ECO:0007669"/>
    <property type="project" value="TreeGrafter"/>
</dbReference>
<feature type="region of interest" description="Disordered" evidence="1">
    <location>
        <begin position="120"/>
        <end position="192"/>
    </location>
</feature>
<feature type="compositionally biased region" description="Acidic residues" evidence="1">
    <location>
        <begin position="137"/>
        <end position="154"/>
    </location>
</feature>
<evidence type="ECO:0000313" key="2">
    <source>
        <dbReference type="EMBL" id="GBP17601.1"/>
    </source>
</evidence>
<evidence type="ECO:0000256" key="1">
    <source>
        <dbReference type="SAM" id="MobiDB-lite"/>
    </source>
</evidence>
<dbReference type="OrthoDB" id="6622274at2759"/>
<proteinExistence type="predicted"/>
<dbReference type="Proteomes" id="UP000299102">
    <property type="component" value="Unassembled WGS sequence"/>
</dbReference>
<protein>
    <submittedName>
        <fullName evidence="2">Uncharacterized protein</fullName>
    </submittedName>
</protein>
<keyword evidence="3" id="KW-1185">Reference proteome</keyword>
<evidence type="ECO:0000313" key="3">
    <source>
        <dbReference type="Proteomes" id="UP000299102"/>
    </source>
</evidence>
<dbReference type="EMBL" id="BGZK01000088">
    <property type="protein sequence ID" value="GBP17601.1"/>
    <property type="molecule type" value="Genomic_DNA"/>
</dbReference>
<accession>A0A4C1TUA5</accession>
<reference evidence="2 3" key="1">
    <citation type="journal article" date="2019" name="Commun. Biol.">
        <title>The bagworm genome reveals a unique fibroin gene that provides high tensile strength.</title>
        <authorList>
            <person name="Kono N."/>
            <person name="Nakamura H."/>
            <person name="Ohtoshi R."/>
            <person name="Tomita M."/>
            <person name="Numata K."/>
            <person name="Arakawa K."/>
        </authorList>
    </citation>
    <scope>NUCLEOTIDE SEQUENCE [LARGE SCALE GENOMIC DNA]</scope>
</reference>
<comment type="caution">
    <text evidence="2">The sequence shown here is derived from an EMBL/GenBank/DDBJ whole genome shotgun (WGS) entry which is preliminary data.</text>
</comment>
<dbReference type="PANTHER" id="PTHR21879:SF12">
    <property type="entry name" value="OSIRIS 12"/>
    <property type="match status" value="1"/>
</dbReference>
<dbReference type="AlphaFoldDB" id="A0A4C1TUA5"/>
<sequence length="192" mass="21166">MIFLSVMSAVSHAAVRGDTGVRSVMRIYEECTKSEGVAPCLKKKAILFFDRAARMETIPIFDGVDVVRNSDVEVLPANEKEIEARLPRNLKDKNEALTDMLWDRIAAFANSRTIQLSLPKMSGQELNKGSGRRSWKDEEDDGYDDDGGGDEDGGDGAPGHRRAVPVGGQSFDSVEGCMRTESRWRKCGKPNV</sequence>